<dbReference type="EMBL" id="LAZR01000073">
    <property type="protein sequence ID" value="KKN95055.1"/>
    <property type="molecule type" value="Genomic_DNA"/>
</dbReference>
<accession>A0A0F9UPI7</accession>
<reference evidence="1" key="1">
    <citation type="journal article" date="2015" name="Nature">
        <title>Complex archaea that bridge the gap between prokaryotes and eukaryotes.</title>
        <authorList>
            <person name="Spang A."/>
            <person name="Saw J.H."/>
            <person name="Jorgensen S.L."/>
            <person name="Zaremba-Niedzwiedzka K."/>
            <person name="Martijn J."/>
            <person name="Lind A.E."/>
            <person name="van Eijk R."/>
            <person name="Schleper C."/>
            <person name="Guy L."/>
            <person name="Ettema T.J."/>
        </authorList>
    </citation>
    <scope>NUCLEOTIDE SEQUENCE</scope>
</reference>
<name>A0A0F9UPI7_9ZZZZ</name>
<organism evidence="1">
    <name type="scientific">marine sediment metagenome</name>
    <dbReference type="NCBI Taxonomy" id="412755"/>
    <lineage>
        <taxon>unclassified sequences</taxon>
        <taxon>metagenomes</taxon>
        <taxon>ecological metagenomes</taxon>
    </lineage>
</organism>
<sequence>MGETSILTIGSNNPTPGEVDKFGDAGRGLCTCDRPNLPTGFEAPKS</sequence>
<protein>
    <submittedName>
        <fullName evidence="1">Uncharacterized protein</fullName>
    </submittedName>
</protein>
<proteinExistence type="predicted"/>
<evidence type="ECO:0000313" key="1">
    <source>
        <dbReference type="EMBL" id="KKN95055.1"/>
    </source>
</evidence>
<gene>
    <name evidence="1" type="ORF">LCGC14_0181230</name>
</gene>
<dbReference type="AlphaFoldDB" id="A0A0F9UPI7"/>
<comment type="caution">
    <text evidence="1">The sequence shown here is derived from an EMBL/GenBank/DDBJ whole genome shotgun (WGS) entry which is preliminary data.</text>
</comment>